<reference evidence="1 2" key="1">
    <citation type="journal article" date="2021" name="Commun. Biol.">
        <title>The genome of Shorea leprosula (Dipterocarpaceae) highlights the ecological relevance of drought in aseasonal tropical rainforests.</title>
        <authorList>
            <person name="Ng K.K.S."/>
            <person name="Kobayashi M.J."/>
            <person name="Fawcett J.A."/>
            <person name="Hatakeyama M."/>
            <person name="Paape T."/>
            <person name="Ng C.H."/>
            <person name="Ang C.C."/>
            <person name="Tnah L.H."/>
            <person name="Lee C.T."/>
            <person name="Nishiyama T."/>
            <person name="Sese J."/>
            <person name="O'Brien M.J."/>
            <person name="Copetti D."/>
            <person name="Mohd Noor M.I."/>
            <person name="Ong R.C."/>
            <person name="Putra M."/>
            <person name="Sireger I.Z."/>
            <person name="Indrioko S."/>
            <person name="Kosugi Y."/>
            <person name="Izuno A."/>
            <person name="Isagi Y."/>
            <person name="Lee S.L."/>
            <person name="Shimizu K.K."/>
        </authorList>
    </citation>
    <scope>NUCLEOTIDE SEQUENCE [LARGE SCALE GENOMIC DNA]</scope>
    <source>
        <strain evidence="1">214</strain>
    </source>
</reference>
<accession>A0AAV5L449</accession>
<keyword evidence="2" id="KW-1185">Reference proteome</keyword>
<comment type="caution">
    <text evidence="1">The sequence shown here is derived from an EMBL/GenBank/DDBJ whole genome shotgun (WGS) entry which is preliminary data.</text>
</comment>
<dbReference type="PANTHER" id="PTHR33356">
    <property type="entry name" value="TIP41-LIKE PROTEIN"/>
    <property type="match status" value="1"/>
</dbReference>
<dbReference type="Proteomes" id="UP001054252">
    <property type="component" value="Unassembled WGS sequence"/>
</dbReference>
<dbReference type="AlphaFoldDB" id="A0AAV5L449"/>
<protein>
    <submittedName>
        <fullName evidence="1">Uncharacterized protein</fullName>
    </submittedName>
</protein>
<dbReference type="EMBL" id="BPVZ01000093">
    <property type="protein sequence ID" value="GKV31922.1"/>
    <property type="molecule type" value="Genomic_DNA"/>
</dbReference>
<gene>
    <name evidence="1" type="ORF">SLEP1_g40576</name>
</gene>
<name>A0AAV5L449_9ROSI</name>
<dbReference type="PANTHER" id="PTHR33356:SF34">
    <property type="match status" value="1"/>
</dbReference>
<evidence type="ECO:0000313" key="1">
    <source>
        <dbReference type="EMBL" id="GKV31922.1"/>
    </source>
</evidence>
<sequence length="237" mass="26461">MADQVPPNLDDGETWFPSNFFFNEVPSEFRPRHHHHHHRLPHSCMDDLADQFASLFLPKQQQNLPSNLERSKPPVGHAPVSKIPLCTRGGNSGGFEVGQRLQGFADGSFSGGSNPVYEFQSMKPTRIPVDGDLGTRAIILQRQQNRLLRNRVLPFHGSGFGLGGGPVRESGGTGVFHPRIVTNAPSDPKRRQGMTNRHAQEIQVTQHLNSMRTLGVSKQEDCHYHLPSEMGLPRSYY</sequence>
<organism evidence="1 2">
    <name type="scientific">Rubroshorea leprosula</name>
    <dbReference type="NCBI Taxonomy" id="152421"/>
    <lineage>
        <taxon>Eukaryota</taxon>
        <taxon>Viridiplantae</taxon>
        <taxon>Streptophyta</taxon>
        <taxon>Embryophyta</taxon>
        <taxon>Tracheophyta</taxon>
        <taxon>Spermatophyta</taxon>
        <taxon>Magnoliopsida</taxon>
        <taxon>eudicotyledons</taxon>
        <taxon>Gunneridae</taxon>
        <taxon>Pentapetalae</taxon>
        <taxon>rosids</taxon>
        <taxon>malvids</taxon>
        <taxon>Malvales</taxon>
        <taxon>Dipterocarpaceae</taxon>
        <taxon>Rubroshorea</taxon>
    </lineage>
</organism>
<evidence type="ECO:0000313" key="2">
    <source>
        <dbReference type="Proteomes" id="UP001054252"/>
    </source>
</evidence>
<proteinExistence type="predicted"/>